<proteinExistence type="predicted"/>
<protein>
    <submittedName>
        <fullName evidence="2">Protein argonaute</fullName>
    </submittedName>
</protein>
<keyword evidence="3" id="KW-1185">Reference proteome</keyword>
<gene>
    <name evidence="2" type="primary">ago1_1</name>
    <name evidence="2" type="ORF">SLS58_001540</name>
</gene>
<name>A0ABR3U214_9PEZI</name>
<evidence type="ECO:0000256" key="1">
    <source>
        <dbReference type="SAM" id="MobiDB-lite"/>
    </source>
</evidence>
<dbReference type="Proteomes" id="UP001521184">
    <property type="component" value="Unassembled WGS sequence"/>
</dbReference>
<organism evidence="2 3">
    <name type="scientific">Diplodia intermedia</name>
    <dbReference type="NCBI Taxonomy" id="856260"/>
    <lineage>
        <taxon>Eukaryota</taxon>
        <taxon>Fungi</taxon>
        <taxon>Dikarya</taxon>
        <taxon>Ascomycota</taxon>
        <taxon>Pezizomycotina</taxon>
        <taxon>Dothideomycetes</taxon>
        <taxon>Dothideomycetes incertae sedis</taxon>
        <taxon>Botryosphaeriales</taxon>
        <taxon>Botryosphaeriaceae</taxon>
        <taxon>Diplodia</taxon>
    </lineage>
</organism>
<comment type="caution">
    <text evidence="2">The sequence shown here is derived from an EMBL/GenBank/DDBJ whole genome shotgun (WGS) entry which is preliminary data.</text>
</comment>
<evidence type="ECO:0000313" key="2">
    <source>
        <dbReference type="EMBL" id="KAL1649484.1"/>
    </source>
</evidence>
<feature type="region of interest" description="Disordered" evidence="1">
    <location>
        <begin position="1"/>
        <end position="22"/>
    </location>
</feature>
<reference evidence="2 3" key="1">
    <citation type="journal article" date="2023" name="Plant Dis.">
        <title>First Report of Diplodia intermedia Causing Canker and Dieback Diseases on Apple Trees in Canada.</title>
        <authorList>
            <person name="Ellouze W."/>
            <person name="Ilyukhin E."/>
            <person name="Sulman M."/>
            <person name="Ali S."/>
        </authorList>
    </citation>
    <scope>NUCLEOTIDE SEQUENCE [LARGE SCALE GENOMIC DNA]</scope>
    <source>
        <strain evidence="2 3">M45-28</strain>
    </source>
</reference>
<dbReference type="EMBL" id="JAKEKT020000006">
    <property type="protein sequence ID" value="KAL1649484.1"/>
    <property type="molecule type" value="Genomic_DNA"/>
</dbReference>
<evidence type="ECO:0000313" key="3">
    <source>
        <dbReference type="Proteomes" id="UP001521184"/>
    </source>
</evidence>
<sequence length="417" mass="47752">MDKPAAYLPKPMAPPPTREMLPNKTSGAKTISMQFPSTISDPEGFRKRFTSLPAEVRNMIYDLVAYDIILPIHRALKTVTTTDPPLTVMANACHHNRTEFRARWRANIQGRFKKCILRSLSQGVRTEFISRFWMRAQLRFCTCDTTRSDGFETTWLQKSKAGNTFVHTYLETIQYNVHFKAFKDFDVAQLSELCEQLVWIRFNGNLIITGRRFDVKIAAHVIRLIADKYYDGLWIGSFPGSFSSKDSRPIYNYLVKCELYNTDSISTLAEAGQLIEPDDADMVCLPQTVDFSAQGYNRNSYDNITLDDQYRTEDAKKSSEYMAIQDACDFWEESEDESENEDLYDIGDLDDSETYYCVAPIVPANGTFFQDARVQEAVLQMLNIPNPQALKSAYVKAQDNWDRSMLNIPNPQAFKSA</sequence>
<accession>A0ABR3U214</accession>